<dbReference type="GO" id="GO:0005634">
    <property type="term" value="C:nucleus"/>
    <property type="evidence" value="ECO:0007669"/>
    <property type="project" value="TreeGrafter"/>
</dbReference>
<keyword evidence="4" id="KW-1185">Reference proteome</keyword>
<reference evidence="3 4" key="1">
    <citation type="journal article" date="2014" name="BMC Genomics">
        <title>Genome sequencing of four Aureobasidium pullulans varieties: biotechnological potential, stress tolerance, and description of new species.</title>
        <authorList>
            <person name="Gostin Ar C."/>
            <person name="Ohm R.A."/>
            <person name="Kogej T."/>
            <person name="Sonjak S."/>
            <person name="Turk M."/>
            <person name="Zajc J."/>
            <person name="Zalar P."/>
            <person name="Grube M."/>
            <person name="Sun H."/>
            <person name="Han J."/>
            <person name="Sharma A."/>
            <person name="Chiniquy J."/>
            <person name="Ngan C.Y."/>
            <person name="Lipzen A."/>
            <person name="Barry K."/>
            <person name="Grigoriev I.V."/>
            <person name="Gunde-Cimerman N."/>
        </authorList>
    </citation>
    <scope>NUCLEOTIDE SEQUENCE [LARGE SCALE GENOMIC DNA]</scope>
    <source>
        <strain evidence="3 4">EXF-2481</strain>
    </source>
</reference>
<dbReference type="PANTHER" id="PTHR48070:SF6">
    <property type="entry name" value="ESTERASE OVCA2"/>
    <property type="match status" value="1"/>
</dbReference>
<keyword evidence="1" id="KW-0378">Hydrolase</keyword>
<sequence>MQLKDLEPRPHRSEKRYDVVYQPQTHLRTITFHFANAPFILPRSALPSFDLDGATEQDASNEVDAYTWWQLTGETPPYTYEGFQDYALAYIANAIRADGPFDGIVGFSQGAALAVMVASLLEPGRREVFKQAKATGGMRYPSAFHGDYTAGQPPLKFVIPISGFANLENPLYKAFYHPKIRTPSLHILGRTDEFIKPEMSRNLINCFDDPEVLFHSGGHRVPQIDDLERADGLSKFLRGISNQ</sequence>
<dbReference type="FunCoup" id="A0A074YQH3">
    <property type="interactions" value="383"/>
</dbReference>
<dbReference type="GO" id="GO:0005737">
    <property type="term" value="C:cytoplasm"/>
    <property type="evidence" value="ECO:0007669"/>
    <property type="project" value="TreeGrafter"/>
</dbReference>
<dbReference type="InterPro" id="IPR005645">
    <property type="entry name" value="FSH-like_dom"/>
</dbReference>
<evidence type="ECO:0000256" key="1">
    <source>
        <dbReference type="ARBA" id="ARBA00022801"/>
    </source>
</evidence>
<dbReference type="HOGENOM" id="CLU_051938_2_0_1"/>
<feature type="domain" description="Serine hydrolase" evidence="2">
    <location>
        <begin position="29"/>
        <end position="225"/>
    </location>
</feature>
<dbReference type="Pfam" id="PF03959">
    <property type="entry name" value="FSH1"/>
    <property type="match status" value="1"/>
</dbReference>
<dbReference type="OMA" id="FRDPTIC"/>
<dbReference type="OrthoDB" id="2094269at2759"/>
<dbReference type="Gene3D" id="3.40.50.1820">
    <property type="entry name" value="alpha/beta hydrolase"/>
    <property type="match status" value="1"/>
</dbReference>
<gene>
    <name evidence="3" type="ORF">AUEXF2481DRAFT_87762</name>
</gene>
<evidence type="ECO:0000259" key="2">
    <source>
        <dbReference type="Pfam" id="PF03959"/>
    </source>
</evidence>
<dbReference type="RefSeq" id="XP_013345076.1">
    <property type="nucleotide sequence ID" value="XM_013489622.1"/>
</dbReference>
<dbReference type="AlphaFoldDB" id="A0A074YQH3"/>
<accession>A0A074YQH3</accession>
<dbReference type="PANTHER" id="PTHR48070">
    <property type="entry name" value="ESTERASE OVCA2"/>
    <property type="match status" value="1"/>
</dbReference>
<dbReference type="STRING" id="1043005.A0A074YQH3"/>
<dbReference type="EMBL" id="KL584756">
    <property type="protein sequence ID" value="KEQ96342.1"/>
    <property type="molecule type" value="Genomic_DNA"/>
</dbReference>
<dbReference type="InterPro" id="IPR029058">
    <property type="entry name" value="AB_hydrolase_fold"/>
</dbReference>
<proteinExistence type="predicted"/>
<dbReference type="GeneID" id="25372000"/>
<dbReference type="GO" id="GO:0016787">
    <property type="term" value="F:hydrolase activity"/>
    <property type="evidence" value="ECO:0007669"/>
    <property type="project" value="UniProtKB-KW"/>
</dbReference>
<dbReference type="InParanoid" id="A0A074YQH3"/>
<dbReference type="Proteomes" id="UP000030641">
    <property type="component" value="Unassembled WGS sequence"/>
</dbReference>
<organism evidence="3 4">
    <name type="scientific">Aureobasidium subglaciale (strain EXF-2481)</name>
    <name type="common">Aureobasidium pullulans var. subglaciale</name>
    <dbReference type="NCBI Taxonomy" id="1043005"/>
    <lineage>
        <taxon>Eukaryota</taxon>
        <taxon>Fungi</taxon>
        <taxon>Dikarya</taxon>
        <taxon>Ascomycota</taxon>
        <taxon>Pezizomycotina</taxon>
        <taxon>Dothideomycetes</taxon>
        <taxon>Dothideomycetidae</taxon>
        <taxon>Dothideales</taxon>
        <taxon>Saccotheciaceae</taxon>
        <taxon>Aureobasidium</taxon>
    </lineage>
</organism>
<dbReference type="GO" id="GO:0019748">
    <property type="term" value="P:secondary metabolic process"/>
    <property type="evidence" value="ECO:0007669"/>
    <property type="project" value="TreeGrafter"/>
</dbReference>
<protein>
    <recommendedName>
        <fullName evidence="2">Serine hydrolase domain-containing protein</fullName>
    </recommendedName>
</protein>
<name>A0A074YQH3_AURSE</name>
<dbReference type="SUPFAM" id="SSF53474">
    <property type="entry name" value="alpha/beta-Hydrolases"/>
    <property type="match status" value="1"/>
</dbReference>
<evidence type="ECO:0000313" key="3">
    <source>
        <dbReference type="EMBL" id="KEQ96342.1"/>
    </source>
</evidence>
<dbReference type="InterPro" id="IPR050593">
    <property type="entry name" value="LovG"/>
</dbReference>
<evidence type="ECO:0000313" key="4">
    <source>
        <dbReference type="Proteomes" id="UP000030641"/>
    </source>
</evidence>